<dbReference type="GO" id="GO:0005524">
    <property type="term" value="F:ATP binding"/>
    <property type="evidence" value="ECO:0007669"/>
    <property type="project" value="UniProtKB-KW"/>
</dbReference>
<dbReference type="InterPro" id="IPR025420">
    <property type="entry name" value="DUF4143"/>
</dbReference>
<proteinExistence type="predicted"/>
<evidence type="ECO:0000259" key="1">
    <source>
        <dbReference type="Pfam" id="PF13173"/>
    </source>
</evidence>
<dbReference type="PANTHER" id="PTHR33295:SF7">
    <property type="entry name" value="ATPASE"/>
    <property type="match status" value="1"/>
</dbReference>
<dbReference type="Gene3D" id="3.40.50.300">
    <property type="entry name" value="P-loop containing nucleotide triphosphate hydrolases"/>
    <property type="match status" value="1"/>
</dbReference>
<dbReference type="InterPro" id="IPR027417">
    <property type="entry name" value="P-loop_NTPase"/>
</dbReference>
<evidence type="ECO:0000313" key="4">
    <source>
        <dbReference type="Proteomes" id="UP001478817"/>
    </source>
</evidence>
<comment type="caution">
    <text evidence="3">The sequence shown here is derived from an EMBL/GenBank/DDBJ whole genome shotgun (WGS) entry which is preliminary data.</text>
</comment>
<dbReference type="EMBL" id="JBBNGS010000007">
    <property type="protein sequence ID" value="MEQ2637673.1"/>
    <property type="molecule type" value="Genomic_DNA"/>
</dbReference>
<dbReference type="InterPro" id="IPR041682">
    <property type="entry name" value="AAA_14"/>
</dbReference>
<feature type="domain" description="DUF4143" evidence="2">
    <location>
        <begin position="226"/>
        <end position="387"/>
    </location>
</feature>
<feature type="domain" description="AAA" evidence="1">
    <location>
        <begin position="20"/>
        <end position="153"/>
    </location>
</feature>
<name>A0ABV1IFJ9_9ACTN</name>
<keyword evidence="3" id="KW-0067">ATP-binding</keyword>
<protein>
    <submittedName>
        <fullName evidence="3">ATP-binding protein</fullName>
    </submittedName>
</protein>
<dbReference type="Proteomes" id="UP001478817">
    <property type="component" value="Unassembled WGS sequence"/>
</dbReference>
<reference evidence="3 4" key="1">
    <citation type="submission" date="2024-04" db="EMBL/GenBank/DDBJ databases">
        <title>Human intestinal bacterial collection.</title>
        <authorList>
            <person name="Pauvert C."/>
            <person name="Hitch T.C.A."/>
            <person name="Clavel T."/>
        </authorList>
    </citation>
    <scope>NUCLEOTIDE SEQUENCE [LARGE SCALE GENOMIC DNA]</scope>
    <source>
        <strain evidence="3 4">CLA-AA-H197</strain>
    </source>
</reference>
<keyword evidence="3" id="KW-0547">Nucleotide-binding</keyword>
<accession>A0ABV1IFJ9</accession>
<dbReference type="SUPFAM" id="SSF52540">
    <property type="entry name" value="P-loop containing nucleoside triphosphate hydrolases"/>
    <property type="match status" value="1"/>
</dbReference>
<dbReference type="RefSeq" id="WP_349182244.1">
    <property type="nucleotide sequence ID" value="NZ_JBBNGS010000007.1"/>
</dbReference>
<gene>
    <name evidence="3" type="ORF">AAAT05_04865</name>
</gene>
<sequence length="454" mass="51002">MLRRRIEGALAEWRKDLASRKALFVTGSRQIGKSFSIREFAKRSYSTLIEINLMEDVRAKDALASAENAADFISRVMLLSGKSIEVGNTLVFIDEIQEAPDVMTMAKFLVEDGRCHWAFSGSMLGTEFKGVRSYPVGYVHELTMHPLDFEEFCWAIGISDEARETVRRCCLEQTPVPDYIHNALMSNFRTYLVVGGMPEVVQRFLDTRGDFASVRQLQTELNEQYRRDISKYANGRALQVQSIYDQLPVQLGGENKRFVLNSVDPKASYEKYQRDFVWLVNAGVALKTDIVTEPKSPLLKTARPSQFKLYQSDTGMLMARYPAGVAQAAYLDSKEPNLGGVYENVVAQQLAAQGRELYYYQTKRRGEVDFVVDGADGAAVPLEVKSGAYYHAHAALDHVVETAEYGVRRGIVFSRGNVEKDDKVLYLPVYAMYVLPDILGDGRANGLRLTTVTV</sequence>
<dbReference type="Pfam" id="PF13635">
    <property type="entry name" value="DUF4143"/>
    <property type="match status" value="1"/>
</dbReference>
<keyword evidence="4" id="KW-1185">Reference proteome</keyword>
<evidence type="ECO:0000259" key="2">
    <source>
        <dbReference type="Pfam" id="PF13635"/>
    </source>
</evidence>
<dbReference type="Pfam" id="PF13173">
    <property type="entry name" value="AAA_14"/>
    <property type="match status" value="1"/>
</dbReference>
<dbReference type="PANTHER" id="PTHR33295">
    <property type="entry name" value="ATPASE"/>
    <property type="match status" value="1"/>
</dbReference>
<evidence type="ECO:0000313" key="3">
    <source>
        <dbReference type="EMBL" id="MEQ2637673.1"/>
    </source>
</evidence>
<organism evidence="3 4">
    <name type="scientific">Paratractidigestivibacter faecalis</name>
    <dbReference type="NCBI Taxonomy" id="2292441"/>
    <lineage>
        <taxon>Bacteria</taxon>
        <taxon>Bacillati</taxon>
        <taxon>Actinomycetota</taxon>
        <taxon>Coriobacteriia</taxon>
        <taxon>Coriobacteriales</taxon>
        <taxon>Atopobiaceae</taxon>
        <taxon>Paratractidigestivibacter</taxon>
    </lineage>
</organism>